<evidence type="ECO:0000313" key="3">
    <source>
        <dbReference type="WBParaSite" id="L893_g1440.t1"/>
    </source>
</evidence>
<dbReference type="Proteomes" id="UP000095287">
    <property type="component" value="Unplaced"/>
</dbReference>
<sequence length="112" mass="12460">MRPETQEDSIRSPSAASSALCDSGSNEAKCSFVARDKCTLLEDRGKEPERRSSEGSPAVRNQASESIFTAIHHRVCCKRAPLAALLHLVDLEQAEEKPIFWFKETRDQGDIN</sequence>
<dbReference type="WBParaSite" id="L893_g1440.t1">
    <property type="protein sequence ID" value="L893_g1440.t1"/>
    <property type="gene ID" value="L893_g1440"/>
</dbReference>
<feature type="region of interest" description="Disordered" evidence="1">
    <location>
        <begin position="1"/>
        <end position="26"/>
    </location>
</feature>
<feature type="compositionally biased region" description="Basic and acidic residues" evidence="1">
    <location>
        <begin position="1"/>
        <end position="10"/>
    </location>
</feature>
<protein>
    <submittedName>
        <fullName evidence="3">Uncharacterized protein</fullName>
    </submittedName>
</protein>
<evidence type="ECO:0000313" key="2">
    <source>
        <dbReference type="Proteomes" id="UP000095287"/>
    </source>
</evidence>
<proteinExistence type="predicted"/>
<accession>A0A1I7YAQ9</accession>
<organism evidence="2 3">
    <name type="scientific">Steinernema glaseri</name>
    <dbReference type="NCBI Taxonomy" id="37863"/>
    <lineage>
        <taxon>Eukaryota</taxon>
        <taxon>Metazoa</taxon>
        <taxon>Ecdysozoa</taxon>
        <taxon>Nematoda</taxon>
        <taxon>Chromadorea</taxon>
        <taxon>Rhabditida</taxon>
        <taxon>Tylenchina</taxon>
        <taxon>Panagrolaimomorpha</taxon>
        <taxon>Strongyloidoidea</taxon>
        <taxon>Steinernematidae</taxon>
        <taxon>Steinernema</taxon>
    </lineage>
</organism>
<reference evidence="3" key="1">
    <citation type="submission" date="2016-11" db="UniProtKB">
        <authorList>
            <consortium name="WormBaseParasite"/>
        </authorList>
    </citation>
    <scope>IDENTIFICATION</scope>
</reference>
<evidence type="ECO:0000256" key="1">
    <source>
        <dbReference type="SAM" id="MobiDB-lite"/>
    </source>
</evidence>
<dbReference type="AlphaFoldDB" id="A0A1I7YAQ9"/>
<keyword evidence="2" id="KW-1185">Reference proteome</keyword>
<name>A0A1I7YAQ9_9BILA</name>